<comment type="caution">
    <text evidence="3">The sequence shown here is derived from an EMBL/GenBank/DDBJ whole genome shotgun (WGS) entry which is preliminary data.</text>
</comment>
<dbReference type="GO" id="GO:0006310">
    <property type="term" value="P:DNA recombination"/>
    <property type="evidence" value="ECO:0007669"/>
    <property type="project" value="UniProtKB-KW"/>
</dbReference>
<feature type="region of interest" description="Disordered" evidence="2">
    <location>
        <begin position="274"/>
        <end position="303"/>
    </location>
</feature>
<dbReference type="InterPro" id="IPR011010">
    <property type="entry name" value="DNA_brk_join_enz"/>
</dbReference>
<dbReference type="Proteomes" id="UP000305836">
    <property type="component" value="Unassembled WGS sequence"/>
</dbReference>
<reference evidence="3 5" key="1">
    <citation type="submission" date="2019-04" db="EMBL/GenBank/DDBJ databases">
        <title>Kribbella sp. NEAU-THZ 27 nov., a novel actinomycete isolated from soil.</title>
        <authorList>
            <person name="Duan L."/>
        </authorList>
    </citation>
    <scope>NUCLEOTIDE SEQUENCE [LARGE SCALE GENOMIC DNA]</scope>
    <source>
        <strain evidence="3">NEAU-THZ 27</strain>
        <strain evidence="5">NEAU-THZ27</strain>
    </source>
</reference>
<organism evidence="3 5">
    <name type="scientific">Kribbella jiaozuonensis</name>
    <dbReference type="NCBI Taxonomy" id="2575441"/>
    <lineage>
        <taxon>Bacteria</taxon>
        <taxon>Bacillati</taxon>
        <taxon>Actinomycetota</taxon>
        <taxon>Actinomycetes</taxon>
        <taxon>Propionibacteriales</taxon>
        <taxon>Kribbellaceae</taxon>
        <taxon>Kribbella</taxon>
    </lineage>
</organism>
<evidence type="ECO:0000256" key="2">
    <source>
        <dbReference type="SAM" id="MobiDB-lite"/>
    </source>
</evidence>
<dbReference type="PANTHER" id="PTHR30349">
    <property type="entry name" value="PHAGE INTEGRASE-RELATED"/>
    <property type="match status" value="1"/>
</dbReference>
<sequence length="303" mass="33108">MADLEQNEVLSGVLDKLATRSDGKPAAAKTITRRRATLHAAIQYAVPLGLLPANPLDTIQWESPRSSVRIDPRQLPNRSTVKRLLAEIRDFCPWLEAYFACLYYAMMRPAEARHLSLDNLIDLPDEGWGELLLDGSTQQTGARWSDDGSVRQERSLKHRPDNTTRRVPADPELVQVLRRHVELFGAGPDGHLFVTRTGRFGRPVPVAYCKPVHPNTVSRVGAKARHKVLTDDQVAKKLAARPYDLRHAGITFQLNGGVTATQVSEWAGNSAKGRLGGLRGLHRGPGPDCPPGPHGSDGVGGGL</sequence>
<proteinExistence type="predicted"/>
<feature type="region of interest" description="Disordered" evidence="2">
    <location>
        <begin position="139"/>
        <end position="168"/>
    </location>
</feature>
<protein>
    <recommendedName>
        <fullName evidence="6">Phage integrase family protein</fullName>
    </recommendedName>
</protein>
<dbReference type="RefSeq" id="WP_137258553.1">
    <property type="nucleotide sequence ID" value="NZ_JBHSPQ010000002.1"/>
</dbReference>
<dbReference type="PANTHER" id="PTHR30349:SF64">
    <property type="entry name" value="PROPHAGE INTEGRASE INTD-RELATED"/>
    <property type="match status" value="1"/>
</dbReference>
<evidence type="ECO:0000313" key="4">
    <source>
        <dbReference type="EMBL" id="TKK74080.1"/>
    </source>
</evidence>
<evidence type="ECO:0000313" key="3">
    <source>
        <dbReference type="EMBL" id="TKK72850.1"/>
    </source>
</evidence>
<accession>A0A4U3LC44</accession>
<dbReference type="GO" id="GO:0003677">
    <property type="term" value="F:DNA binding"/>
    <property type="evidence" value="ECO:0007669"/>
    <property type="project" value="InterPro"/>
</dbReference>
<dbReference type="EMBL" id="SZPZ01000006">
    <property type="protein sequence ID" value="TKK74080.1"/>
    <property type="molecule type" value="Genomic_DNA"/>
</dbReference>
<dbReference type="InterPro" id="IPR013762">
    <property type="entry name" value="Integrase-like_cat_sf"/>
</dbReference>
<gene>
    <name evidence="4" type="ORF">FDA38_35300</name>
    <name evidence="3" type="ORF">FDA38_41650</name>
</gene>
<dbReference type="InterPro" id="IPR050090">
    <property type="entry name" value="Tyrosine_recombinase_XerCD"/>
</dbReference>
<evidence type="ECO:0000256" key="1">
    <source>
        <dbReference type="ARBA" id="ARBA00023172"/>
    </source>
</evidence>
<evidence type="ECO:0008006" key="6">
    <source>
        <dbReference type="Google" id="ProtNLM"/>
    </source>
</evidence>
<dbReference type="AlphaFoldDB" id="A0A4U3LC44"/>
<dbReference type="GO" id="GO:0015074">
    <property type="term" value="P:DNA integration"/>
    <property type="evidence" value="ECO:0007669"/>
    <property type="project" value="InterPro"/>
</dbReference>
<name>A0A4U3LC44_9ACTN</name>
<evidence type="ECO:0000313" key="5">
    <source>
        <dbReference type="Proteomes" id="UP000305836"/>
    </source>
</evidence>
<dbReference type="EMBL" id="SZPZ01000008">
    <property type="protein sequence ID" value="TKK72850.1"/>
    <property type="molecule type" value="Genomic_DNA"/>
</dbReference>
<dbReference type="OrthoDB" id="3773913at2"/>
<dbReference type="SUPFAM" id="SSF56349">
    <property type="entry name" value="DNA breaking-rejoining enzymes"/>
    <property type="match status" value="1"/>
</dbReference>
<keyword evidence="5" id="KW-1185">Reference proteome</keyword>
<keyword evidence="1" id="KW-0233">DNA recombination</keyword>
<feature type="compositionally biased region" description="Basic and acidic residues" evidence="2">
    <location>
        <begin position="144"/>
        <end position="168"/>
    </location>
</feature>
<dbReference type="Gene3D" id="1.10.443.10">
    <property type="entry name" value="Intergrase catalytic core"/>
    <property type="match status" value="1"/>
</dbReference>